<protein>
    <submittedName>
        <fullName evidence="7">Sugar ABC transporter substrate-binding protein</fullName>
    </submittedName>
</protein>
<keyword evidence="1" id="KW-1003">Cell membrane</keyword>
<feature type="signal peptide" evidence="6">
    <location>
        <begin position="1"/>
        <end position="25"/>
    </location>
</feature>
<keyword evidence="2 6" id="KW-0732">Signal</keyword>
<dbReference type="InterPro" id="IPR006059">
    <property type="entry name" value="SBP"/>
</dbReference>
<dbReference type="EMBL" id="CP061169">
    <property type="protein sequence ID" value="QPZ38252.1"/>
    <property type="molecule type" value="Genomic_DNA"/>
</dbReference>
<organism evidence="7 8">
    <name type="scientific">Paramicrobacterium chengjingii</name>
    <dbReference type="NCBI Taxonomy" id="2769067"/>
    <lineage>
        <taxon>Bacteria</taxon>
        <taxon>Bacillati</taxon>
        <taxon>Actinomycetota</taxon>
        <taxon>Actinomycetes</taxon>
        <taxon>Micrococcales</taxon>
        <taxon>Microbacteriaceae</taxon>
        <taxon>Paramicrobacterium</taxon>
    </lineage>
</organism>
<feature type="chain" id="PRO_5046758876" evidence="6">
    <location>
        <begin position="26"/>
        <end position="425"/>
    </location>
</feature>
<dbReference type="InterPro" id="IPR050490">
    <property type="entry name" value="Bact_solute-bd_prot1"/>
</dbReference>
<accession>A0ABX6YIT7</accession>
<dbReference type="RefSeq" id="WP_166987020.1">
    <property type="nucleotide sequence ID" value="NZ_CP061169.1"/>
</dbReference>
<keyword evidence="4" id="KW-0564">Palmitate</keyword>
<dbReference type="SUPFAM" id="SSF53850">
    <property type="entry name" value="Periplasmic binding protein-like II"/>
    <property type="match status" value="1"/>
</dbReference>
<dbReference type="PANTHER" id="PTHR43649:SF33">
    <property type="entry name" value="POLYGALACTURONAN_RHAMNOGALACTURONAN-BINDING PROTEIN YTCQ"/>
    <property type="match status" value="1"/>
</dbReference>
<dbReference type="Proteomes" id="UP000662814">
    <property type="component" value="Chromosome"/>
</dbReference>
<dbReference type="Gene3D" id="3.40.190.10">
    <property type="entry name" value="Periplasmic binding protein-like II"/>
    <property type="match status" value="1"/>
</dbReference>
<evidence type="ECO:0000256" key="5">
    <source>
        <dbReference type="ARBA" id="ARBA00023288"/>
    </source>
</evidence>
<proteinExistence type="predicted"/>
<dbReference type="Pfam" id="PF01547">
    <property type="entry name" value="SBP_bac_1"/>
    <property type="match status" value="1"/>
</dbReference>
<keyword evidence="8" id="KW-1185">Reference proteome</keyword>
<dbReference type="CDD" id="cd13585">
    <property type="entry name" value="PBP2_TMBP_like"/>
    <property type="match status" value="1"/>
</dbReference>
<evidence type="ECO:0000256" key="4">
    <source>
        <dbReference type="ARBA" id="ARBA00023139"/>
    </source>
</evidence>
<dbReference type="PROSITE" id="PS51257">
    <property type="entry name" value="PROKAR_LIPOPROTEIN"/>
    <property type="match status" value="1"/>
</dbReference>
<evidence type="ECO:0000256" key="6">
    <source>
        <dbReference type="SAM" id="SignalP"/>
    </source>
</evidence>
<evidence type="ECO:0000256" key="1">
    <source>
        <dbReference type="ARBA" id="ARBA00022475"/>
    </source>
</evidence>
<keyword evidence="5" id="KW-0449">Lipoprotein</keyword>
<evidence type="ECO:0000313" key="8">
    <source>
        <dbReference type="Proteomes" id="UP000662814"/>
    </source>
</evidence>
<evidence type="ECO:0000256" key="2">
    <source>
        <dbReference type="ARBA" id="ARBA00022729"/>
    </source>
</evidence>
<sequence length="425" mass="45868">MKRTPFARRTVAALAAVAASALVLSGCSGGGSGSGDEKVTLTFMRTGTPEQLRPLFEPMIEEFEQQNPNITIDMQDLGWADATSSIGVMAGSKTLPDVMYHLPGQVFELAEQGLVLDVADRMSDELRDDIYPVLLESGQYQGKQYLVPSAATPLLLWYSVDLFEKAGLDPDNPPSTWEEYLDAAAAIEKATGVPGSGMYSKPAGGETSFMFESLYASEVGGPSWDANAQKYTYDEPANADAAANALQFMKDMTQNAQPNLVEYDRFTTRTLLRDGKVGMALDGINMVGQVKDQVDSGDIRVAAMPAGASGKSISAINVGGWFIPSSSEHPDEAWKFLEFLMSTENQTVHSSYGSVPVLKSESAQYEGQYWDVLTESLLSGVPEGISPKTGSLWTTNGEQLQALLTTKQSASKTLENIVEEHSAEY</sequence>
<gene>
    <name evidence="7" type="ORF">HCR76_15915</name>
</gene>
<evidence type="ECO:0000256" key="3">
    <source>
        <dbReference type="ARBA" id="ARBA00023136"/>
    </source>
</evidence>
<dbReference type="PANTHER" id="PTHR43649">
    <property type="entry name" value="ARABINOSE-BINDING PROTEIN-RELATED"/>
    <property type="match status" value="1"/>
</dbReference>
<keyword evidence="3" id="KW-0472">Membrane</keyword>
<evidence type="ECO:0000313" key="7">
    <source>
        <dbReference type="EMBL" id="QPZ38252.1"/>
    </source>
</evidence>
<name>A0ABX6YIT7_9MICO</name>
<reference evidence="7 8" key="1">
    <citation type="submission" date="2020-12" db="EMBL/GenBank/DDBJ databases">
        <title>Microbacterium sp. HY060.</title>
        <authorList>
            <person name="Zhou J."/>
        </authorList>
    </citation>
    <scope>NUCLEOTIDE SEQUENCE [LARGE SCALE GENOMIC DNA]</scope>
    <source>
        <strain evidence="7 8">HY60</strain>
    </source>
</reference>